<dbReference type="AlphaFoldDB" id="A0A9E2KEE0"/>
<dbReference type="GO" id="GO:0010181">
    <property type="term" value="F:FMN binding"/>
    <property type="evidence" value="ECO:0007669"/>
    <property type="project" value="InterPro"/>
</dbReference>
<proteinExistence type="predicted"/>
<organism evidence="2 3">
    <name type="scientific">Candidatus Cellulosilyticum pullistercoris</name>
    <dbReference type="NCBI Taxonomy" id="2838521"/>
    <lineage>
        <taxon>Bacteria</taxon>
        <taxon>Bacillati</taxon>
        <taxon>Bacillota</taxon>
        <taxon>Clostridia</taxon>
        <taxon>Lachnospirales</taxon>
        <taxon>Cellulosilyticaceae</taxon>
        <taxon>Cellulosilyticum</taxon>
    </lineage>
</organism>
<dbReference type="GO" id="GO:0006783">
    <property type="term" value="P:heme biosynthetic process"/>
    <property type="evidence" value="ECO:0007669"/>
    <property type="project" value="TreeGrafter"/>
</dbReference>
<reference evidence="2" key="1">
    <citation type="journal article" date="2021" name="PeerJ">
        <title>Extensive microbial diversity within the chicken gut microbiome revealed by metagenomics and culture.</title>
        <authorList>
            <person name="Gilroy R."/>
            <person name="Ravi A."/>
            <person name="Getino M."/>
            <person name="Pursley I."/>
            <person name="Horton D.L."/>
            <person name="Alikhan N.F."/>
            <person name="Baker D."/>
            <person name="Gharbi K."/>
            <person name="Hall N."/>
            <person name="Watson M."/>
            <person name="Adriaenssens E.M."/>
            <person name="Foster-Nyarko E."/>
            <person name="Jarju S."/>
            <person name="Secka A."/>
            <person name="Antonio M."/>
            <person name="Oren A."/>
            <person name="Chaudhuri R.R."/>
            <person name="La Ragione R."/>
            <person name="Hildebrand F."/>
            <person name="Pallen M.J."/>
        </authorList>
    </citation>
    <scope>NUCLEOTIDE SEQUENCE</scope>
    <source>
        <strain evidence="2">B5-657</strain>
    </source>
</reference>
<evidence type="ECO:0000313" key="2">
    <source>
        <dbReference type="EMBL" id="MBU3805048.1"/>
    </source>
</evidence>
<dbReference type="GO" id="GO:0016651">
    <property type="term" value="F:oxidoreductase activity, acting on NAD(P)H"/>
    <property type="evidence" value="ECO:0007669"/>
    <property type="project" value="UniProtKB-ARBA"/>
</dbReference>
<dbReference type="InterPro" id="IPR029039">
    <property type="entry name" value="Flavoprotein-like_sf"/>
</dbReference>
<feature type="domain" description="Flavodoxin-like" evidence="1">
    <location>
        <begin position="4"/>
        <end position="158"/>
    </location>
</feature>
<dbReference type="InterPro" id="IPR008254">
    <property type="entry name" value="Flavodoxin/NO_synth"/>
</dbReference>
<dbReference type="PANTHER" id="PTHR38030">
    <property type="entry name" value="PROTOPORPHYRINOGEN IX DEHYDROGENASE [MENAQUINONE]"/>
    <property type="match status" value="1"/>
</dbReference>
<reference evidence="2" key="2">
    <citation type="submission" date="2021-04" db="EMBL/GenBank/DDBJ databases">
        <authorList>
            <person name="Gilroy R."/>
        </authorList>
    </citation>
    <scope>NUCLEOTIDE SEQUENCE</scope>
    <source>
        <strain evidence="2">B5-657</strain>
    </source>
</reference>
<dbReference type="SUPFAM" id="SSF52218">
    <property type="entry name" value="Flavoproteins"/>
    <property type="match status" value="1"/>
</dbReference>
<dbReference type="PANTHER" id="PTHR38030:SF2">
    <property type="entry name" value="PROTOPORPHYRINOGEN IX DEHYDROGENASE [QUINONE]"/>
    <property type="match status" value="1"/>
</dbReference>
<comment type="caution">
    <text evidence="2">The sequence shown here is derived from an EMBL/GenBank/DDBJ whole genome shotgun (WGS) entry which is preliminary data.</text>
</comment>
<evidence type="ECO:0000313" key="3">
    <source>
        <dbReference type="Proteomes" id="UP000824229"/>
    </source>
</evidence>
<gene>
    <name evidence="2" type="ORF">H9872_09880</name>
</gene>
<dbReference type="Pfam" id="PF12641">
    <property type="entry name" value="Flavodoxin_3"/>
    <property type="match status" value="1"/>
</dbReference>
<dbReference type="InterPro" id="IPR052200">
    <property type="entry name" value="Protoporphyrinogen_IX_DH"/>
</dbReference>
<dbReference type="EMBL" id="JAHLFQ010000233">
    <property type="protein sequence ID" value="MBU3805048.1"/>
    <property type="molecule type" value="Genomic_DNA"/>
</dbReference>
<dbReference type="Proteomes" id="UP000824229">
    <property type="component" value="Unassembled WGS sequence"/>
</dbReference>
<name>A0A9E2KEE0_9FIRM</name>
<evidence type="ECO:0000259" key="1">
    <source>
        <dbReference type="Pfam" id="PF12641"/>
    </source>
</evidence>
<sequence length="166" mass="18283">MKLLITYSSKTGNTKKLAEGIWEGFKEEATICPISEVESIEAYDAILVGYWVDKGGPNEEAANFLKTIKGKKVGIFATLGAYPDSEHAWKSLVNGENLVKENNEVVGKYICQGPVDPRLLERFKALPAGNPHAITKASKRRHAIAAMHPNETDLKAAMILFKERLA</sequence>
<accession>A0A9E2KEE0</accession>
<protein>
    <submittedName>
        <fullName evidence="2">Flavodoxin family protein</fullName>
    </submittedName>
</protein>
<dbReference type="Gene3D" id="3.40.50.360">
    <property type="match status" value="1"/>
</dbReference>
<dbReference type="GO" id="GO:0070819">
    <property type="term" value="F:menaquinone-dependent protoporphyrinogen oxidase activity"/>
    <property type="evidence" value="ECO:0007669"/>
    <property type="project" value="TreeGrafter"/>
</dbReference>